<dbReference type="GO" id="GO:0004497">
    <property type="term" value="F:monooxygenase activity"/>
    <property type="evidence" value="ECO:0007669"/>
    <property type="project" value="UniProtKB-KW"/>
</dbReference>
<dbReference type="Proteomes" id="UP000219435">
    <property type="component" value="Unassembled WGS sequence"/>
</dbReference>
<dbReference type="InterPro" id="IPR017972">
    <property type="entry name" value="Cyt_P450_CS"/>
</dbReference>
<dbReference type="PROSITE" id="PS00086">
    <property type="entry name" value="CYTOCHROME_P450"/>
    <property type="match status" value="1"/>
</dbReference>
<evidence type="ECO:0000256" key="1">
    <source>
        <dbReference type="ARBA" id="ARBA00010617"/>
    </source>
</evidence>
<reference evidence="9" key="1">
    <citation type="submission" date="2017-08" db="EMBL/GenBank/DDBJ databases">
        <authorList>
            <person name="Varghese N."/>
            <person name="Submissions S."/>
        </authorList>
    </citation>
    <scope>NUCLEOTIDE SEQUENCE [LARGE SCALE GENOMIC DNA]</scope>
    <source>
        <strain evidence="9">DSM 4725</strain>
    </source>
</reference>
<organism evidence="8 9">
    <name type="scientific">Blastococcus aggregatus</name>
    <dbReference type="NCBI Taxonomy" id="38502"/>
    <lineage>
        <taxon>Bacteria</taxon>
        <taxon>Bacillati</taxon>
        <taxon>Actinomycetota</taxon>
        <taxon>Actinomycetes</taxon>
        <taxon>Geodermatophilales</taxon>
        <taxon>Geodermatophilaceae</taxon>
        <taxon>Blastococcus</taxon>
    </lineage>
</organism>
<sequence>MTSAPLDLTDPAVVADPYPSFARARAQAPVQWHEEMGLWLAFTHAESNAVLRDRRLGRIWRDKAPAERFESFNLIHRNAILEMEPPEHTRLRRLISSAFARGHVERLRPWVEELARSLVDELVERSGGSEPVDLLAGMAEQLPVAVIAELLGVPEADRPLLRPWSNAIVKMYEYGRTTEIEDSAERAADEFVAYLRELAAERRKHLGEDLVSHLVSMRDADGDRLTEDELVTTCILLLNAGHEATVNVSGNGTLALLQHPEQLQRLRADRTLLPTAIEEFMRYDSPLQLFERTATEDVEIGGITVERGQKIAALLGAANRDPAVFTEPDTFDVGRTDNGHITFGAGVHFCIGAPLARVELQASFGALLDRTTTFELGGEPERRPEFVIRGLQTLPVVLG</sequence>
<gene>
    <name evidence="8" type="ORF">SAMN05660748_1146</name>
</gene>
<comment type="similarity">
    <text evidence="1 7">Belongs to the cytochrome P450 family.</text>
</comment>
<dbReference type="Gene3D" id="1.10.630.10">
    <property type="entry name" value="Cytochrome P450"/>
    <property type="match status" value="1"/>
</dbReference>
<dbReference type="PANTHER" id="PTHR46696">
    <property type="entry name" value="P450, PUTATIVE (EUROFUNG)-RELATED"/>
    <property type="match status" value="1"/>
</dbReference>
<dbReference type="AlphaFoldDB" id="A0A285V4N0"/>
<dbReference type="EMBL" id="OBQI01000001">
    <property type="protein sequence ID" value="SOC47956.1"/>
    <property type="molecule type" value="Genomic_DNA"/>
</dbReference>
<keyword evidence="9" id="KW-1185">Reference proteome</keyword>
<dbReference type="CDD" id="cd20625">
    <property type="entry name" value="CYP164-like"/>
    <property type="match status" value="1"/>
</dbReference>
<dbReference type="OrthoDB" id="5500002at2"/>
<keyword evidence="3 7" id="KW-0479">Metal-binding</keyword>
<evidence type="ECO:0000256" key="3">
    <source>
        <dbReference type="ARBA" id="ARBA00022723"/>
    </source>
</evidence>
<dbReference type="PANTHER" id="PTHR46696:SF1">
    <property type="entry name" value="CYTOCHROME P450 YJIB-RELATED"/>
    <property type="match status" value="1"/>
</dbReference>
<dbReference type="Pfam" id="PF00067">
    <property type="entry name" value="p450"/>
    <property type="match status" value="1"/>
</dbReference>
<evidence type="ECO:0000313" key="8">
    <source>
        <dbReference type="EMBL" id="SOC47956.1"/>
    </source>
</evidence>
<evidence type="ECO:0000313" key="9">
    <source>
        <dbReference type="Proteomes" id="UP000219435"/>
    </source>
</evidence>
<keyword evidence="5 7" id="KW-0408">Iron</keyword>
<keyword evidence="4 7" id="KW-0560">Oxidoreductase</keyword>
<dbReference type="FunFam" id="1.10.630.10:FF:000018">
    <property type="entry name" value="Cytochrome P450 monooxygenase"/>
    <property type="match status" value="1"/>
</dbReference>
<evidence type="ECO:0000256" key="4">
    <source>
        <dbReference type="ARBA" id="ARBA00023002"/>
    </source>
</evidence>
<accession>A0A285V4N0</accession>
<keyword evidence="2 7" id="KW-0349">Heme</keyword>
<dbReference type="RefSeq" id="WP_097193952.1">
    <property type="nucleotide sequence ID" value="NZ_OBQI01000001.1"/>
</dbReference>
<dbReference type="PRINTS" id="PR00359">
    <property type="entry name" value="BP450"/>
</dbReference>
<keyword evidence="6 7" id="KW-0503">Monooxygenase</keyword>
<dbReference type="InterPro" id="IPR002397">
    <property type="entry name" value="Cyt_P450_B"/>
</dbReference>
<evidence type="ECO:0000256" key="6">
    <source>
        <dbReference type="ARBA" id="ARBA00023033"/>
    </source>
</evidence>
<proteinExistence type="inferred from homology"/>
<evidence type="ECO:0000256" key="7">
    <source>
        <dbReference type="RuleBase" id="RU000461"/>
    </source>
</evidence>
<dbReference type="InterPro" id="IPR036396">
    <property type="entry name" value="Cyt_P450_sf"/>
</dbReference>
<dbReference type="InterPro" id="IPR001128">
    <property type="entry name" value="Cyt_P450"/>
</dbReference>
<dbReference type="GO" id="GO:0020037">
    <property type="term" value="F:heme binding"/>
    <property type="evidence" value="ECO:0007669"/>
    <property type="project" value="InterPro"/>
</dbReference>
<evidence type="ECO:0008006" key="10">
    <source>
        <dbReference type="Google" id="ProtNLM"/>
    </source>
</evidence>
<evidence type="ECO:0000256" key="2">
    <source>
        <dbReference type="ARBA" id="ARBA00022617"/>
    </source>
</evidence>
<protein>
    <recommendedName>
        <fullName evidence="10">Cytochrome P450</fullName>
    </recommendedName>
</protein>
<dbReference type="SUPFAM" id="SSF48264">
    <property type="entry name" value="Cytochrome P450"/>
    <property type="match status" value="1"/>
</dbReference>
<dbReference type="GO" id="GO:0016705">
    <property type="term" value="F:oxidoreductase activity, acting on paired donors, with incorporation or reduction of molecular oxygen"/>
    <property type="evidence" value="ECO:0007669"/>
    <property type="project" value="InterPro"/>
</dbReference>
<name>A0A285V4N0_9ACTN</name>
<evidence type="ECO:0000256" key="5">
    <source>
        <dbReference type="ARBA" id="ARBA00023004"/>
    </source>
</evidence>
<dbReference type="GO" id="GO:0005506">
    <property type="term" value="F:iron ion binding"/>
    <property type="evidence" value="ECO:0007669"/>
    <property type="project" value="InterPro"/>
</dbReference>